<organism evidence="3 4">
    <name type="scientific">Cystoisospora suis</name>
    <dbReference type="NCBI Taxonomy" id="483139"/>
    <lineage>
        <taxon>Eukaryota</taxon>
        <taxon>Sar</taxon>
        <taxon>Alveolata</taxon>
        <taxon>Apicomplexa</taxon>
        <taxon>Conoidasida</taxon>
        <taxon>Coccidia</taxon>
        <taxon>Eucoccidiorida</taxon>
        <taxon>Eimeriorina</taxon>
        <taxon>Sarcocystidae</taxon>
        <taxon>Cystoisospora</taxon>
    </lineage>
</organism>
<protein>
    <submittedName>
        <fullName evidence="3">Zinc c3hc4 type (Ring finger) domain-containing protein</fullName>
    </submittedName>
</protein>
<feature type="non-terminal residue" evidence="3">
    <location>
        <position position="630"/>
    </location>
</feature>
<dbReference type="GeneID" id="94428100"/>
<dbReference type="AlphaFoldDB" id="A0A2C6L0I4"/>
<feature type="coiled-coil region" evidence="1">
    <location>
        <begin position="539"/>
        <end position="566"/>
    </location>
</feature>
<sequence length="630" mass="69321">RSLYAPSVFAGGGGSFPHCVKREKREKSLSSSSPPLPAGAEAHKTSGGVTTSHSSSSSSGVSASSSEPKKEEKKEGEKEARDTLSFEEDLVLFYTDTDDESEAEEPTASPSRRNPSSSSSSSESDQKRDSLQTFLTHQKDWTTSLLRDIVVSLEQEQQKKEKSHTSTRRPILGESRQEMSSSSSGLSTGEEKEEEKKDDGKREGNKNDQDRHDKKEESLRVSLEASHPDKKSEVREVFDNFRRAVLGLRDFTRRYRTRARVAEKTLRKKGVQISEMKNELDRLRKQQTLLKYRLHLLLTGGGSGAGGSLGRSSFLLDDPFDFLLDRRKGRDLLHDRKDKSPSLVASSHPRKHPKLANESCVSSQLGFSSSTTSGIIEGRKTSSAGVCTAEGGKRDGSRSGNTSSGEGEGSKEVAKKLSSSSSSLDLSSSSSSSSSRSVGTDEDILTASHPPTSSSSTALRQGPSHTAGHSAGGDEGSLSSSSSSSSIGKDEGRGEEQDLSSSSLFFEKDWLFLLEGRGGSASSPYHRGLPLPEELIERMEMLQGRLEEREEEIRRFQEERAKFEKTCADYKVMRNLTEEMIVRSPPYLELQRQAAKLDDALIARTAEVDELRRELLHEHQLKDDEFTKLL</sequence>
<feature type="compositionally biased region" description="Basic and acidic residues" evidence="2">
    <location>
        <begin position="194"/>
        <end position="219"/>
    </location>
</feature>
<feature type="non-terminal residue" evidence="3">
    <location>
        <position position="1"/>
    </location>
</feature>
<name>A0A2C6L0I4_9APIC</name>
<feature type="compositionally biased region" description="Basic and acidic residues" evidence="2">
    <location>
        <begin position="67"/>
        <end position="84"/>
    </location>
</feature>
<feature type="coiled-coil region" evidence="1">
    <location>
        <begin position="266"/>
        <end position="293"/>
    </location>
</feature>
<accession>A0A2C6L0I4</accession>
<dbReference type="VEuPathDB" id="ToxoDB:CSUI_004704"/>
<feature type="region of interest" description="Disordered" evidence="2">
    <location>
        <begin position="333"/>
        <end position="500"/>
    </location>
</feature>
<comment type="caution">
    <text evidence="3">The sequence shown here is derived from an EMBL/GenBank/DDBJ whole genome shotgun (WGS) entry which is preliminary data.</text>
</comment>
<feature type="compositionally biased region" description="Acidic residues" evidence="2">
    <location>
        <begin position="85"/>
        <end position="105"/>
    </location>
</feature>
<feature type="compositionally biased region" description="Low complexity" evidence="2">
    <location>
        <begin position="178"/>
        <end position="188"/>
    </location>
</feature>
<feature type="compositionally biased region" description="Low complexity" evidence="2">
    <location>
        <begin position="45"/>
        <end position="66"/>
    </location>
</feature>
<keyword evidence="4" id="KW-1185">Reference proteome</keyword>
<gene>
    <name evidence="3" type="ORF">CSUI_004704</name>
</gene>
<evidence type="ECO:0000256" key="2">
    <source>
        <dbReference type="SAM" id="MobiDB-lite"/>
    </source>
</evidence>
<feature type="compositionally biased region" description="Low complexity" evidence="2">
    <location>
        <begin position="477"/>
        <end position="486"/>
    </location>
</feature>
<feature type="region of interest" description="Disordered" evidence="2">
    <location>
        <begin position="1"/>
        <end position="139"/>
    </location>
</feature>
<dbReference type="RefSeq" id="XP_067923135.1">
    <property type="nucleotide sequence ID" value="XM_068064889.1"/>
</dbReference>
<evidence type="ECO:0000313" key="4">
    <source>
        <dbReference type="Proteomes" id="UP000221165"/>
    </source>
</evidence>
<feature type="compositionally biased region" description="Low complexity" evidence="2">
    <location>
        <begin position="446"/>
        <end position="458"/>
    </location>
</feature>
<feature type="compositionally biased region" description="Low complexity" evidence="2">
    <location>
        <begin position="106"/>
        <end position="123"/>
    </location>
</feature>
<evidence type="ECO:0000256" key="1">
    <source>
        <dbReference type="SAM" id="Coils"/>
    </source>
</evidence>
<feature type="region of interest" description="Disordered" evidence="2">
    <location>
        <begin position="155"/>
        <end position="229"/>
    </location>
</feature>
<dbReference type="EMBL" id="MIGC01002240">
    <property type="protein sequence ID" value="PHJ21453.1"/>
    <property type="molecule type" value="Genomic_DNA"/>
</dbReference>
<reference evidence="3 4" key="1">
    <citation type="journal article" date="2017" name="Int. J. Parasitol.">
        <title>The genome of the protozoan parasite Cystoisospora suis and a reverse vaccinology approach to identify vaccine candidates.</title>
        <authorList>
            <person name="Palmieri N."/>
            <person name="Shrestha A."/>
            <person name="Ruttkowski B."/>
            <person name="Beck T."/>
            <person name="Vogl C."/>
            <person name="Tomley F."/>
            <person name="Blake D.P."/>
            <person name="Joachim A."/>
        </authorList>
    </citation>
    <scope>NUCLEOTIDE SEQUENCE [LARGE SCALE GENOMIC DNA]</scope>
    <source>
        <strain evidence="3 4">Wien I</strain>
    </source>
</reference>
<dbReference type="Proteomes" id="UP000221165">
    <property type="component" value="Unassembled WGS sequence"/>
</dbReference>
<feature type="compositionally biased region" description="Low complexity" evidence="2">
    <location>
        <begin position="417"/>
        <end position="437"/>
    </location>
</feature>
<proteinExistence type="predicted"/>
<feature type="compositionally biased region" description="Low complexity" evidence="2">
    <location>
        <begin position="362"/>
        <end position="374"/>
    </location>
</feature>
<keyword evidence="1" id="KW-0175">Coiled coil</keyword>
<evidence type="ECO:0000313" key="3">
    <source>
        <dbReference type="EMBL" id="PHJ21453.1"/>
    </source>
</evidence>